<evidence type="ECO:0000313" key="9">
    <source>
        <dbReference type="Proteomes" id="UP000252733"/>
    </source>
</evidence>
<comment type="similarity">
    <text evidence="2">Belongs to the SusD family.</text>
</comment>
<dbReference type="RefSeq" id="WP_114436994.1">
    <property type="nucleotide sequence ID" value="NZ_QPIZ01000010.1"/>
</dbReference>
<dbReference type="Pfam" id="PF14322">
    <property type="entry name" value="SusD-like_3"/>
    <property type="match status" value="1"/>
</dbReference>
<evidence type="ECO:0000256" key="2">
    <source>
        <dbReference type="ARBA" id="ARBA00006275"/>
    </source>
</evidence>
<evidence type="ECO:0000256" key="4">
    <source>
        <dbReference type="ARBA" id="ARBA00023136"/>
    </source>
</evidence>
<feature type="domain" description="SusD-like N-terminal" evidence="7">
    <location>
        <begin position="24"/>
        <end position="222"/>
    </location>
</feature>
<keyword evidence="3" id="KW-0732">Signal</keyword>
<dbReference type="InterPro" id="IPR033985">
    <property type="entry name" value="SusD-like_N"/>
</dbReference>
<sequence>MKSLKIYSIIVAGALMLGSCSESFLDSTPKTSLTDANFYQTLEDAELAIVGCYDGLQAVNQGGVSFPVASEVFSDNCYGGTGNNDGYGYQLLDEFNLQRSPSDQNLFEQNWIDFYKAIYRVNMLLQKMDQINWEGDDAKKNSIEAEARFLRAFLYFDMVRLWERVPLVIEPTEENVPQATPDEIYAQIAEDLLIAAEKGSGDVQPGRANKWTAKSLLGRVFLFYTGYYNKADLVGKASKSEVLGHLEDVISSTEYGLVEEFANLWPAASATPVPESNTLESTYAGKDNQETIFAIKHNITSDYDGNTDGNHWMVMLGLREQAFSPYGRGWGAGPVNPQLYNAYEEDDARRTASIIGIEEEGLAFDNSGQRGYTGYANKKYIPLALPDGSDVAAENGATNFMIGQFQDYVAIRYADVLLMAAELGSANAQDYFDLVRDRAGLGAKTVNPANILEERRLEFAFEGIRYWDLLRQGLETAAATIAEQTTVLDGGVETSKVINAQNIIDKRGFQMIPQNQINLSDNVLKQNDGWSN</sequence>
<dbReference type="InterPro" id="IPR012944">
    <property type="entry name" value="SusD_RagB_dom"/>
</dbReference>
<protein>
    <submittedName>
        <fullName evidence="8">Putative outer membrane starch-binding protein</fullName>
    </submittedName>
</protein>
<keyword evidence="9" id="KW-1185">Reference proteome</keyword>
<reference evidence="8 9" key="1">
    <citation type="submission" date="2018-07" db="EMBL/GenBank/DDBJ databases">
        <title>Freshwater and sediment microbial communities from various areas in North America, analyzing microbe dynamics in response to fracking.</title>
        <authorList>
            <person name="Lamendella R."/>
        </authorList>
    </citation>
    <scope>NUCLEOTIDE SEQUENCE [LARGE SCALE GENOMIC DNA]</scope>
    <source>
        <strain evidence="8 9">160A</strain>
    </source>
</reference>
<evidence type="ECO:0000256" key="3">
    <source>
        <dbReference type="ARBA" id="ARBA00022729"/>
    </source>
</evidence>
<dbReference type="InterPro" id="IPR011990">
    <property type="entry name" value="TPR-like_helical_dom_sf"/>
</dbReference>
<accession>A0A368V6N2</accession>
<evidence type="ECO:0000259" key="7">
    <source>
        <dbReference type="Pfam" id="PF14322"/>
    </source>
</evidence>
<evidence type="ECO:0000313" key="8">
    <source>
        <dbReference type="EMBL" id="RCW35324.1"/>
    </source>
</evidence>
<dbReference type="Pfam" id="PF07980">
    <property type="entry name" value="SusD_RagB"/>
    <property type="match status" value="1"/>
</dbReference>
<comment type="caution">
    <text evidence="8">The sequence shown here is derived from an EMBL/GenBank/DDBJ whole genome shotgun (WGS) entry which is preliminary data.</text>
</comment>
<keyword evidence="4" id="KW-0472">Membrane</keyword>
<dbReference type="Proteomes" id="UP000252733">
    <property type="component" value="Unassembled WGS sequence"/>
</dbReference>
<evidence type="ECO:0000256" key="5">
    <source>
        <dbReference type="ARBA" id="ARBA00023237"/>
    </source>
</evidence>
<feature type="domain" description="RagB/SusD" evidence="6">
    <location>
        <begin position="366"/>
        <end position="530"/>
    </location>
</feature>
<dbReference type="PROSITE" id="PS51257">
    <property type="entry name" value="PROKAR_LIPOPROTEIN"/>
    <property type="match status" value="1"/>
</dbReference>
<proteinExistence type="inferred from homology"/>
<evidence type="ECO:0000256" key="1">
    <source>
        <dbReference type="ARBA" id="ARBA00004442"/>
    </source>
</evidence>
<dbReference type="GO" id="GO:0009279">
    <property type="term" value="C:cell outer membrane"/>
    <property type="evidence" value="ECO:0007669"/>
    <property type="project" value="UniProtKB-SubCell"/>
</dbReference>
<name>A0A368V6N2_9BACT</name>
<evidence type="ECO:0000259" key="6">
    <source>
        <dbReference type="Pfam" id="PF07980"/>
    </source>
</evidence>
<dbReference type="Gene3D" id="1.25.40.390">
    <property type="match status" value="1"/>
</dbReference>
<gene>
    <name evidence="8" type="ORF">DFO77_11091</name>
</gene>
<keyword evidence="5" id="KW-0998">Cell outer membrane</keyword>
<dbReference type="SUPFAM" id="SSF48452">
    <property type="entry name" value="TPR-like"/>
    <property type="match status" value="1"/>
</dbReference>
<dbReference type="AlphaFoldDB" id="A0A368V6N2"/>
<dbReference type="EMBL" id="QPIZ01000010">
    <property type="protein sequence ID" value="RCW35324.1"/>
    <property type="molecule type" value="Genomic_DNA"/>
</dbReference>
<organism evidence="8 9">
    <name type="scientific">Marinilabilia salmonicolor</name>
    <dbReference type="NCBI Taxonomy" id="989"/>
    <lineage>
        <taxon>Bacteria</taxon>
        <taxon>Pseudomonadati</taxon>
        <taxon>Bacteroidota</taxon>
        <taxon>Bacteroidia</taxon>
        <taxon>Marinilabiliales</taxon>
        <taxon>Marinilabiliaceae</taxon>
        <taxon>Marinilabilia</taxon>
    </lineage>
</organism>
<comment type="subcellular location">
    <subcellularLocation>
        <location evidence="1">Cell outer membrane</location>
    </subcellularLocation>
</comment>